<keyword evidence="1" id="KW-0472">Membrane</keyword>
<evidence type="ECO:0000256" key="1">
    <source>
        <dbReference type="SAM" id="Phobius"/>
    </source>
</evidence>
<dbReference type="RefSeq" id="WP_140828640.1">
    <property type="nucleotide sequence ID" value="NZ_VFYP01000001.1"/>
</dbReference>
<evidence type="ECO:0000313" key="2">
    <source>
        <dbReference type="EMBL" id="TPP11784.1"/>
    </source>
</evidence>
<sequence length="191" mass="20166">MSSLSLLSAGLALCQLTLFAVLHWRGPQYRLREPVSDYGTGPLRSLFAVYVLTGCAAVASLGAAVAVSQRLPLRAGVYLLLLAVIRLGVLRFPTDLGGMAKSRTGRLHLLFAIAGFALVYMAVDVLNGAAERVVSLAALPWLSGLHLIATVSLAATVVALLPALRALFGFAERAFILSTMVWLGLFAFAVA</sequence>
<gene>
    <name evidence="2" type="ORF">FJQ55_13595</name>
</gene>
<comment type="caution">
    <text evidence="2">The sequence shown here is derived from an EMBL/GenBank/DDBJ whole genome shotgun (WGS) entry which is preliminary data.</text>
</comment>
<name>A0A504U9A9_9HYPH</name>
<dbReference type="OrthoDB" id="2221333at2"/>
<reference evidence="2 3" key="1">
    <citation type="submission" date="2019-06" db="EMBL/GenBank/DDBJ databases">
        <title>Rhizobium sp. CL12 isolated from roots of soybean.</title>
        <authorList>
            <person name="Wang C."/>
        </authorList>
    </citation>
    <scope>NUCLEOTIDE SEQUENCE [LARGE SCALE GENOMIC DNA]</scope>
    <source>
        <strain evidence="2 3">CL12</strain>
    </source>
</reference>
<dbReference type="InterPro" id="IPR009339">
    <property type="entry name" value="DUF998"/>
</dbReference>
<keyword evidence="1" id="KW-1133">Transmembrane helix</keyword>
<protein>
    <submittedName>
        <fullName evidence="2">DUF998 domain-containing protein</fullName>
    </submittedName>
</protein>
<dbReference type="EMBL" id="VFYP01000001">
    <property type="protein sequence ID" value="TPP11784.1"/>
    <property type="molecule type" value="Genomic_DNA"/>
</dbReference>
<dbReference type="AlphaFoldDB" id="A0A504U9A9"/>
<feature type="transmembrane region" description="Helical" evidence="1">
    <location>
        <begin position="106"/>
        <end position="126"/>
    </location>
</feature>
<proteinExistence type="predicted"/>
<dbReference type="Proteomes" id="UP000316429">
    <property type="component" value="Unassembled WGS sequence"/>
</dbReference>
<organism evidence="2 3">
    <name type="scientific">Rhizobium glycinendophyticum</name>
    <dbReference type="NCBI Taxonomy" id="2589807"/>
    <lineage>
        <taxon>Bacteria</taxon>
        <taxon>Pseudomonadati</taxon>
        <taxon>Pseudomonadota</taxon>
        <taxon>Alphaproteobacteria</taxon>
        <taxon>Hyphomicrobiales</taxon>
        <taxon>Rhizobiaceae</taxon>
        <taxon>Rhizobium/Agrobacterium group</taxon>
        <taxon>Rhizobium</taxon>
    </lineage>
</organism>
<dbReference type="Pfam" id="PF06197">
    <property type="entry name" value="DUF998"/>
    <property type="match status" value="1"/>
</dbReference>
<evidence type="ECO:0000313" key="3">
    <source>
        <dbReference type="Proteomes" id="UP000316429"/>
    </source>
</evidence>
<feature type="transmembrane region" description="Helical" evidence="1">
    <location>
        <begin position="43"/>
        <end position="68"/>
    </location>
</feature>
<keyword evidence="1" id="KW-0812">Transmembrane</keyword>
<accession>A0A504U9A9</accession>
<feature type="transmembrane region" description="Helical" evidence="1">
    <location>
        <begin position="170"/>
        <end position="190"/>
    </location>
</feature>
<feature type="transmembrane region" description="Helical" evidence="1">
    <location>
        <begin position="75"/>
        <end position="94"/>
    </location>
</feature>
<feature type="transmembrane region" description="Helical" evidence="1">
    <location>
        <begin position="138"/>
        <end position="164"/>
    </location>
</feature>
<keyword evidence="3" id="KW-1185">Reference proteome</keyword>